<protein>
    <submittedName>
        <fullName evidence="2">Uncharacterized protein</fullName>
    </submittedName>
</protein>
<name>W1WV61_ECOLX</name>
<proteinExistence type="predicted"/>
<gene>
    <name evidence="2" type="ORF">Q609_ECAC01670G0003</name>
</gene>
<dbReference type="EMBL" id="AZLZ01001670">
    <property type="protein sequence ID" value="ETJ22117.1"/>
    <property type="molecule type" value="Genomic_DNA"/>
</dbReference>
<dbReference type="Proteomes" id="UP000018853">
    <property type="component" value="Unassembled WGS sequence"/>
</dbReference>
<feature type="region of interest" description="Disordered" evidence="1">
    <location>
        <begin position="1"/>
        <end position="42"/>
    </location>
</feature>
<dbReference type="AlphaFoldDB" id="W1WV61"/>
<accession>W1WV61</accession>
<evidence type="ECO:0000313" key="3">
    <source>
        <dbReference type="Proteomes" id="UP000018853"/>
    </source>
</evidence>
<sequence>MPPQCDQEVHRHQHHFPEEEEQEHVDGKEHADNAAQDPHQVEVEEALIFFDLFPRTEYRQHTEQTGQHDHQQR</sequence>
<evidence type="ECO:0000256" key="1">
    <source>
        <dbReference type="SAM" id="MobiDB-lite"/>
    </source>
</evidence>
<evidence type="ECO:0000313" key="2">
    <source>
        <dbReference type="EMBL" id="ETJ22117.1"/>
    </source>
</evidence>
<comment type="caution">
    <text evidence="2">The sequence shown here is derived from an EMBL/GenBank/DDBJ whole genome shotgun (WGS) entry which is preliminary data.</text>
</comment>
<organism evidence="2 3">
    <name type="scientific">Escherichia coli DORA_A_5_14_21</name>
    <dbReference type="NCBI Taxonomy" id="1403943"/>
    <lineage>
        <taxon>Bacteria</taxon>
        <taxon>Pseudomonadati</taxon>
        <taxon>Pseudomonadota</taxon>
        <taxon>Gammaproteobacteria</taxon>
        <taxon>Enterobacterales</taxon>
        <taxon>Enterobacteriaceae</taxon>
        <taxon>Escherichia</taxon>
    </lineage>
</organism>
<reference evidence="2 3" key="1">
    <citation type="submission" date="2013-12" db="EMBL/GenBank/DDBJ databases">
        <title>A Varibaculum cambriense genome reconstructed from a premature infant gut community with otherwise low bacterial novelty that shifts toward anaerobic metabolism during the third week of life.</title>
        <authorList>
            <person name="Brown C.T."/>
            <person name="Sharon I."/>
            <person name="Thomas B.C."/>
            <person name="Castelle C.J."/>
            <person name="Morowitz M.J."/>
            <person name="Banfield J.F."/>
        </authorList>
    </citation>
    <scope>NUCLEOTIDE SEQUENCE [LARGE SCALE GENOMIC DNA]</scope>
    <source>
        <strain evidence="3">DORA_A_5_14_21</strain>
    </source>
</reference>